<dbReference type="InterPro" id="IPR050699">
    <property type="entry name" value="RNA-DNA_Helicase"/>
</dbReference>
<proteinExistence type="predicted"/>
<dbReference type="GO" id="GO:0004386">
    <property type="term" value="F:helicase activity"/>
    <property type="evidence" value="ECO:0007669"/>
    <property type="project" value="UniProtKB-KW"/>
</dbReference>
<keyword evidence="4" id="KW-0067">ATP-binding</keyword>
<evidence type="ECO:0000313" key="7">
    <source>
        <dbReference type="EMBL" id="CAL4123346.1"/>
    </source>
</evidence>
<dbReference type="InterPro" id="IPR001650">
    <property type="entry name" value="Helicase_C-like"/>
</dbReference>
<evidence type="ECO:0000256" key="5">
    <source>
        <dbReference type="SAM" id="MobiDB-lite"/>
    </source>
</evidence>
<dbReference type="InterPro" id="IPR027417">
    <property type="entry name" value="P-loop_NTPase"/>
</dbReference>
<organism evidence="7 8">
    <name type="scientific">Meganyctiphanes norvegica</name>
    <name type="common">Northern krill</name>
    <name type="synonym">Thysanopoda norvegica</name>
    <dbReference type="NCBI Taxonomy" id="48144"/>
    <lineage>
        <taxon>Eukaryota</taxon>
        <taxon>Metazoa</taxon>
        <taxon>Ecdysozoa</taxon>
        <taxon>Arthropoda</taxon>
        <taxon>Crustacea</taxon>
        <taxon>Multicrustacea</taxon>
        <taxon>Malacostraca</taxon>
        <taxon>Eumalacostraca</taxon>
        <taxon>Eucarida</taxon>
        <taxon>Euphausiacea</taxon>
        <taxon>Euphausiidae</taxon>
        <taxon>Meganyctiphanes</taxon>
    </lineage>
</organism>
<evidence type="ECO:0000313" key="8">
    <source>
        <dbReference type="Proteomes" id="UP001497623"/>
    </source>
</evidence>
<comment type="caution">
    <text evidence="7">The sequence shown here is derived from an EMBL/GenBank/DDBJ whole genome shotgun (WGS) entry which is preliminary data.</text>
</comment>
<dbReference type="Pfam" id="PF21408">
    <property type="entry name" value="MTR4-like_stalk"/>
    <property type="match status" value="1"/>
</dbReference>
<dbReference type="Gene3D" id="3.40.50.300">
    <property type="entry name" value="P-loop containing nucleotide triphosphate hydrolases"/>
    <property type="match status" value="1"/>
</dbReference>
<dbReference type="PANTHER" id="PTHR12131:SF7">
    <property type="entry name" value="EXOSOME RNA HELICASE MTR4"/>
    <property type="match status" value="1"/>
</dbReference>
<dbReference type="GO" id="GO:0000460">
    <property type="term" value="P:maturation of 5.8S rRNA"/>
    <property type="evidence" value="ECO:0007669"/>
    <property type="project" value="TreeGrafter"/>
</dbReference>
<keyword evidence="2" id="KW-0378">Hydrolase</keyword>
<evidence type="ECO:0000256" key="2">
    <source>
        <dbReference type="ARBA" id="ARBA00022801"/>
    </source>
</evidence>
<dbReference type="CDD" id="cd18795">
    <property type="entry name" value="SF2_C_Ski2"/>
    <property type="match status" value="1"/>
</dbReference>
<dbReference type="GO" id="GO:0005524">
    <property type="term" value="F:ATP binding"/>
    <property type="evidence" value="ECO:0007669"/>
    <property type="project" value="UniProtKB-KW"/>
</dbReference>
<dbReference type="GO" id="GO:0016787">
    <property type="term" value="F:hydrolase activity"/>
    <property type="evidence" value="ECO:0007669"/>
    <property type="project" value="UniProtKB-KW"/>
</dbReference>
<dbReference type="FunFam" id="3.40.50.300:FF:000141">
    <property type="entry name" value="ATP-dependent RNA helicase DOB1"/>
    <property type="match status" value="1"/>
</dbReference>
<dbReference type="Gene3D" id="1.20.1500.20">
    <property type="match status" value="2"/>
</dbReference>
<dbReference type="InterPro" id="IPR025696">
    <property type="entry name" value="Beta-barrel_MTR4"/>
</dbReference>
<evidence type="ECO:0000259" key="6">
    <source>
        <dbReference type="PROSITE" id="PS51194"/>
    </source>
</evidence>
<reference evidence="7 8" key="1">
    <citation type="submission" date="2024-05" db="EMBL/GenBank/DDBJ databases">
        <authorList>
            <person name="Wallberg A."/>
        </authorList>
    </citation>
    <scope>NUCLEOTIDE SEQUENCE [LARGE SCALE GENOMIC DNA]</scope>
</reference>
<feature type="domain" description="Helicase C-terminal" evidence="6">
    <location>
        <begin position="25"/>
        <end position="229"/>
    </location>
</feature>
<feature type="non-terminal residue" evidence="7">
    <location>
        <position position="553"/>
    </location>
</feature>
<dbReference type="Pfam" id="PF13234">
    <property type="entry name" value="MTR4_beta-barrel"/>
    <property type="match status" value="1"/>
</dbReference>
<protein>
    <recommendedName>
        <fullName evidence="6">Helicase C-terminal domain-containing protein</fullName>
    </recommendedName>
</protein>
<dbReference type="PROSITE" id="PS51194">
    <property type="entry name" value="HELICASE_CTER"/>
    <property type="match status" value="1"/>
</dbReference>
<keyword evidence="8" id="KW-1185">Reference proteome</keyword>
<feature type="region of interest" description="Disordered" evidence="5">
    <location>
        <begin position="1"/>
        <end position="20"/>
    </location>
</feature>
<dbReference type="GO" id="GO:0005634">
    <property type="term" value="C:nucleus"/>
    <property type="evidence" value="ECO:0007669"/>
    <property type="project" value="TreeGrafter"/>
</dbReference>
<dbReference type="Pfam" id="PF00271">
    <property type="entry name" value="Helicase_C"/>
    <property type="match status" value="1"/>
</dbReference>
<dbReference type="SUPFAM" id="SSF52540">
    <property type="entry name" value="P-loop containing nucleoside triphosphate hydrolases"/>
    <property type="match status" value="1"/>
</dbReference>
<dbReference type="SMART" id="SM00490">
    <property type="entry name" value="HELICc"/>
    <property type="match status" value="1"/>
</dbReference>
<dbReference type="Proteomes" id="UP001497623">
    <property type="component" value="Unassembled WGS sequence"/>
</dbReference>
<evidence type="ECO:0000256" key="3">
    <source>
        <dbReference type="ARBA" id="ARBA00022806"/>
    </source>
</evidence>
<accession>A0AAV2RF16</accession>
<dbReference type="EMBL" id="CAXKWB010021673">
    <property type="protein sequence ID" value="CAL4123346.1"/>
    <property type="molecule type" value="Genomic_DNA"/>
</dbReference>
<evidence type="ECO:0000256" key="1">
    <source>
        <dbReference type="ARBA" id="ARBA00022741"/>
    </source>
</evidence>
<dbReference type="AlphaFoldDB" id="A0AAV2RF16"/>
<gene>
    <name evidence="7" type="ORF">MNOR_LOCUS24012</name>
</gene>
<evidence type="ECO:0000256" key="4">
    <source>
        <dbReference type="ARBA" id="ARBA00022840"/>
    </source>
</evidence>
<dbReference type="PANTHER" id="PTHR12131">
    <property type="entry name" value="ATP-DEPENDENT RNA AND DNA HELICASE"/>
    <property type="match status" value="1"/>
</dbReference>
<name>A0AAV2RF16_MEGNR</name>
<keyword evidence="3" id="KW-0347">Helicase</keyword>
<dbReference type="InterPro" id="IPR048392">
    <property type="entry name" value="MTR4-like_stalk"/>
</dbReference>
<sequence length="553" mass="63262">MTVLANAPEQAPMRGKKGGVKDGSDCYKLVKMVMERNFAPVIIFSFSKKDCEGYALQMAKLDFNLAEEKQLVEEVFNNAMAVLSEEDRQLPQVQSVLPLLRRGIGIHHGGLLPILKETIEILFGEGLIKALFATETFAMGLNMPARTVLFTNVRKFDGKDFRWLTSGEYIQMSGRAGRRGKDDKGIVIMMCDEKLNNDVAKNLVHGSPDPMNSAFHLTYNMVLNLLRVEEINPEYILERSFFQFQNFSAIPGLCDKVKKHTDELNSYVVPREAEAESYYKIRQTLRNLKAERHAFLTRPLYIMPFLQPGRLVEVKNGNDYFGWAIVLSYKKTENKKDPKEPPTITVDVILRVSPETANQKVTSEIKPARPGEKSEPVVVPILLKLIQDLSAVRLKLPADLKPLDQRVMVIKMVEEAQKRVPESQFILDPVKNMKIKDETFLEIVNKLEKFSARLESHKLHKDPEREYLVDLFDKKMEKAGFDFDALNPCILLSIIFKLKYKCRSLYKVDPTNLNDTLQKREMALRSLRSAADLVSSWLHVFSLYVCTNNVTYF</sequence>
<keyword evidence="1" id="KW-0547">Nucleotide-binding</keyword>